<dbReference type="UniPathway" id="UPA00056">
    <property type="reaction ID" value="UER00094"/>
</dbReference>
<evidence type="ECO:0000256" key="3">
    <source>
        <dbReference type="ARBA" id="ARBA00017473"/>
    </source>
</evidence>
<accession>W7Y4M6</accession>
<gene>
    <name evidence="9" type="primary">ispE</name>
    <name evidence="12" type="ORF">JCM21142_31176</name>
</gene>
<dbReference type="EC" id="2.7.1.148" evidence="2 9"/>
<dbReference type="NCBIfam" id="TIGR00154">
    <property type="entry name" value="ispE"/>
    <property type="match status" value="1"/>
</dbReference>
<evidence type="ECO:0000313" key="12">
    <source>
        <dbReference type="EMBL" id="GAF02538.1"/>
    </source>
</evidence>
<dbReference type="InterPro" id="IPR014721">
    <property type="entry name" value="Ribsml_uS5_D2-typ_fold_subgr"/>
</dbReference>
<comment type="caution">
    <text evidence="12">The sequence shown here is derived from an EMBL/GenBank/DDBJ whole genome shotgun (WGS) entry which is preliminary data.</text>
</comment>
<evidence type="ECO:0000256" key="1">
    <source>
        <dbReference type="ARBA" id="ARBA00009684"/>
    </source>
</evidence>
<evidence type="ECO:0000256" key="7">
    <source>
        <dbReference type="ARBA" id="ARBA00022840"/>
    </source>
</evidence>
<dbReference type="PANTHER" id="PTHR43527:SF2">
    <property type="entry name" value="4-DIPHOSPHOCYTIDYL-2-C-METHYL-D-ERYTHRITOL KINASE, CHLOROPLASTIC"/>
    <property type="match status" value="1"/>
</dbReference>
<dbReference type="PANTHER" id="PTHR43527">
    <property type="entry name" value="4-DIPHOSPHOCYTIDYL-2-C-METHYL-D-ERYTHRITOL KINASE, CHLOROPLASTIC"/>
    <property type="match status" value="1"/>
</dbReference>
<comment type="catalytic activity">
    <reaction evidence="9">
        <text>4-CDP-2-C-methyl-D-erythritol + ATP = 4-CDP-2-C-methyl-D-erythritol 2-phosphate + ADP + H(+)</text>
        <dbReference type="Rhea" id="RHEA:18437"/>
        <dbReference type="ChEBI" id="CHEBI:15378"/>
        <dbReference type="ChEBI" id="CHEBI:30616"/>
        <dbReference type="ChEBI" id="CHEBI:57823"/>
        <dbReference type="ChEBI" id="CHEBI:57919"/>
        <dbReference type="ChEBI" id="CHEBI:456216"/>
        <dbReference type="EC" id="2.7.1.148"/>
    </reaction>
</comment>
<dbReference type="GO" id="GO:0019288">
    <property type="term" value="P:isopentenyl diphosphate biosynthetic process, methylerythritol 4-phosphate pathway"/>
    <property type="evidence" value="ECO:0007669"/>
    <property type="project" value="UniProtKB-UniRule"/>
</dbReference>
<dbReference type="InterPro" id="IPR036554">
    <property type="entry name" value="GHMP_kinase_C_sf"/>
</dbReference>
<dbReference type="SUPFAM" id="SSF54211">
    <property type="entry name" value="Ribosomal protein S5 domain 2-like"/>
    <property type="match status" value="1"/>
</dbReference>
<dbReference type="InterPro" id="IPR006204">
    <property type="entry name" value="GHMP_kinase_N_dom"/>
</dbReference>
<keyword evidence="6 9" id="KW-0418">Kinase</keyword>
<dbReference type="OrthoDB" id="9809438at2"/>
<feature type="active site" evidence="9">
    <location>
        <position position="136"/>
    </location>
</feature>
<dbReference type="Gene3D" id="3.30.70.890">
    <property type="entry name" value="GHMP kinase, C-terminal domain"/>
    <property type="match status" value="1"/>
</dbReference>
<feature type="domain" description="GHMP kinase N-terminal" evidence="10">
    <location>
        <begin position="67"/>
        <end position="141"/>
    </location>
</feature>
<evidence type="ECO:0000259" key="11">
    <source>
        <dbReference type="Pfam" id="PF08544"/>
    </source>
</evidence>
<comment type="similarity">
    <text evidence="1 9">Belongs to the GHMP kinase family. IspE subfamily.</text>
</comment>
<dbReference type="Pfam" id="PF08544">
    <property type="entry name" value="GHMP_kinases_C"/>
    <property type="match status" value="1"/>
</dbReference>
<feature type="active site" evidence="9">
    <location>
        <position position="8"/>
    </location>
</feature>
<dbReference type="Proteomes" id="UP000019402">
    <property type="component" value="Unassembled WGS sequence"/>
</dbReference>
<dbReference type="HAMAP" id="MF_00061">
    <property type="entry name" value="IspE"/>
    <property type="match status" value="1"/>
</dbReference>
<dbReference type="Gene3D" id="3.30.230.10">
    <property type="match status" value="1"/>
</dbReference>
<comment type="pathway">
    <text evidence="9">Isoprenoid biosynthesis; isopentenyl diphosphate biosynthesis via DXP pathway; isopentenyl diphosphate from 1-deoxy-D-xylulose 5-phosphate: step 3/6.</text>
</comment>
<keyword evidence="9" id="KW-0414">Isoprene biosynthesis</keyword>
<dbReference type="RefSeq" id="WP_027472306.1">
    <property type="nucleotide sequence ID" value="NZ_BAMD01000010.1"/>
</dbReference>
<keyword evidence="13" id="KW-1185">Reference proteome</keyword>
<organism evidence="12 13">
    <name type="scientific">Saccharicrinis fermentans DSM 9555 = JCM 21142</name>
    <dbReference type="NCBI Taxonomy" id="869213"/>
    <lineage>
        <taxon>Bacteria</taxon>
        <taxon>Pseudomonadati</taxon>
        <taxon>Bacteroidota</taxon>
        <taxon>Bacteroidia</taxon>
        <taxon>Marinilabiliales</taxon>
        <taxon>Marinilabiliaceae</taxon>
        <taxon>Saccharicrinis</taxon>
    </lineage>
</organism>
<dbReference type="GO" id="GO:0016114">
    <property type="term" value="P:terpenoid biosynthetic process"/>
    <property type="evidence" value="ECO:0007669"/>
    <property type="project" value="UniProtKB-UniRule"/>
</dbReference>
<sequence length="270" mass="29592">MICFPNAKVNIGLYVTEKRDDGYHNIETLFFPIQLKDVLEIIENEDSQDDFVWSNSGILVDAKPEDNLCVKALMLLKQDYNIPPVKMHLHKVIPFGAGLGGGSADAAFTLTTLNEMFGLGISLDKLHQYAASLGADCAFFIDNRPCMASGIGDVLTPFDMDLKGYHLLLVKPNVHVSTPEAYGGITPGYPEVDLKDQLNLPVDQWKGGIGNDFESSVFPKYPSIGELKAMMYAEGAMYASMTGSGAAVFGLFAEKPQVNLKHCFVWTEVL</sequence>
<dbReference type="InterPro" id="IPR013750">
    <property type="entry name" value="GHMP_kinase_C_dom"/>
</dbReference>
<evidence type="ECO:0000256" key="5">
    <source>
        <dbReference type="ARBA" id="ARBA00022741"/>
    </source>
</evidence>
<name>W7Y4M6_9BACT</name>
<feature type="domain" description="GHMP kinase C-terminal" evidence="11">
    <location>
        <begin position="212"/>
        <end position="257"/>
    </location>
</feature>
<evidence type="ECO:0000256" key="2">
    <source>
        <dbReference type="ARBA" id="ARBA00012052"/>
    </source>
</evidence>
<dbReference type="GO" id="GO:0005524">
    <property type="term" value="F:ATP binding"/>
    <property type="evidence" value="ECO:0007669"/>
    <property type="project" value="UniProtKB-UniRule"/>
</dbReference>
<dbReference type="InterPro" id="IPR004424">
    <property type="entry name" value="IspE"/>
</dbReference>
<feature type="binding site" evidence="9">
    <location>
        <begin position="94"/>
        <end position="104"/>
    </location>
    <ligand>
        <name>ATP</name>
        <dbReference type="ChEBI" id="CHEBI:30616"/>
    </ligand>
</feature>
<dbReference type="eggNOG" id="COG1947">
    <property type="taxonomic scope" value="Bacteria"/>
</dbReference>
<keyword evidence="7 9" id="KW-0067">ATP-binding</keyword>
<evidence type="ECO:0000256" key="4">
    <source>
        <dbReference type="ARBA" id="ARBA00022679"/>
    </source>
</evidence>
<dbReference type="AlphaFoldDB" id="W7Y4M6"/>
<evidence type="ECO:0000256" key="8">
    <source>
        <dbReference type="ARBA" id="ARBA00032554"/>
    </source>
</evidence>
<evidence type="ECO:0000256" key="6">
    <source>
        <dbReference type="ARBA" id="ARBA00022777"/>
    </source>
</evidence>
<dbReference type="GO" id="GO:0050515">
    <property type="term" value="F:4-(cytidine 5'-diphospho)-2-C-methyl-D-erythritol kinase activity"/>
    <property type="evidence" value="ECO:0007669"/>
    <property type="project" value="UniProtKB-UniRule"/>
</dbReference>
<reference evidence="12 13" key="1">
    <citation type="journal article" date="2014" name="Genome Announc.">
        <title>Draft Genome Sequence of Cytophaga fermentans JCM 21142T, a Facultative Anaerobe Isolated from Marine Mud.</title>
        <authorList>
            <person name="Starns D."/>
            <person name="Oshima K."/>
            <person name="Suda W."/>
            <person name="Iino T."/>
            <person name="Yuki M."/>
            <person name="Inoue J."/>
            <person name="Kitamura K."/>
            <person name="Iida T."/>
            <person name="Darby A."/>
            <person name="Hattori M."/>
            <person name="Ohkuma M."/>
        </authorList>
    </citation>
    <scope>NUCLEOTIDE SEQUENCE [LARGE SCALE GENOMIC DNA]</scope>
    <source>
        <strain evidence="12 13">JCM 21142</strain>
    </source>
</reference>
<dbReference type="InterPro" id="IPR020568">
    <property type="entry name" value="Ribosomal_Su5_D2-typ_SF"/>
</dbReference>
<protein>
    <recommendedName>
        <fullName evidence="3 9">4-diphosphocytidyl-2-C-methyl-D-erythritol kinase</fullName>
        <shortName evidence="9">CMK</shortName>
        <ecNumber evidence="2 9">2.7.1.148</ecNumber>
    </recommendedName>
    <alternativeName>
        <fullName evidence="8 9">4-(cytidine-5'-diphospho)-2-C-methyl-D-erythritol kinase</fullName>
    </alternativeName>
</protein>
<keyword evidence="5 9" id="KW-0547">Nucleotide-binding</keyword>
<dbReference type="STRING" id="869213.GCA_000517085_02777"/>
<evidence type="ECO:0000256" key="9">
    <source>
        <dbReference type="HAMAP-Rule" id="MF_00061"/>
    </source>
</evidence>
<dbReference type="PIRSF" id="PIRSF010376">
    <property type="entry name" value="IspE"/>
    <property type="match status" value="1"/>
</dbReference>
<dbReference type="Pfam" id="PF00288">
    <property type="entry name" value="GHMP_kinases_N"/>
    <property type="match status" value="1"/>
</dbReference>
<comment type="function">
    <text evidence="9">Catalyzes the phosphorylation of the position 2 hydroxy group of 4-diphosphocytidyl-2C-methyl-D-erythritol.</text>
</comment>
<keyword evidence="4 9" id="KW-0808">Transferase</keyword>
<dbReference type="SUPFAM" id="SSF55060">
    <property type="entry name" value="GHMP Kinase, C-terminal domain"/>
    <property type="match status" value="1"/>
</dbReference>
<proteinExistence type="inferred from homology"/>
<evidence type="ECO:0000313" key="13">
    <source>
        <dbReference type="Proteomes" id="UP000019402"/>
    </source>
</evidence>
<evidence type="ECO:0000259" key="10">
    <source>
        <dbReference type="Pfam" id="PF00288"/>
    </source>
</evidence>
<dbReference type="EMBL" id="BAMD01000010">
    <property type="protein sequence ID" value="GAF02538.1"/>
    <property type="molecule type" value="Genomic_DNA"/>
</dbReference>